<evidence type="ECO:0000313" key="3">
    <source>
        <dbReference type="EMBL" id="KRN97682.1"/>
    </source>
</evidence>
<sequence length="155" mass="17730">MTNDCFICQRIALIKANKNPYLVRELPTGYVVLADTQYFRGYTLFLAKEHVTELHLMDPAVKIQFLKEMSWVSEACAIAFKADKMNIEMLGNGDSHAHWHILPRHNGDTPQPGPIWWVDPAIMYADNTAPAPDDLLTMKKDLNQALDEILQKYSR</sequence>
<dbReference type="STRING" id="616990.IV54_GL001258"/>
<dbReference type="EMBL" id="JQCA01000165">
    <property type="protein sequence ID" value="KRN97682.1"/>
    <property type="molecule type" value="Genomic_DNA"/>
</dbReference>
<dbReference type="Gene3D" id="3.30.428.10">
    <property type="entry name" value="HIT-like"/>
    <property type="match status" value="1"/>
</dbReference>
<dbReference type="AlphaFoldDB" id="A0A0R2L7N1"/>
<dbReference type="GO" id="GO:0003824">
    <property type="term" value="F:catalytic activity"/>
    <property type="evidence" value="ECO:0007669"/>
    <property type="project" value="InterPro"/>
</dbReference>
<gene>
    <name evidence="3" type="ORF">IV54_GL001258</name>
</gene>
<dbReference type="SUPFAM" id="SSF54197">
    <property type="entry name" value="HIT-like"/>
    <property type="match status" value="1"/>
</dbReference>
<accession>A0A0R2L7N1</accession>
<organism evidence="3 4">
    <name type="scientific">Levilactobacillus paucivorans</name>
    <dbReference type="NCBI Taxonomy" id="616990"/>
    <lineage>
        <taxon>Bacteria</taxon>
        <taxon>Bacillati</taxon>
        <taxon>Bacillota</taxon>
        <taxon>Bacilli</taxon>
        <taxon>Lactobacillales</taxon>
        <taxon>Lactobacillaceae</taxon>
        <taxon>Levilactobacillus</taxon>
    </lineage>
</organism>
<evidence type="ECO:0000256" key="1">
    <source>
        <dbReference type="PROSITE-ProRule" id="PRU00464"/>
    </source>
</evidence>
<reference evidence="3 4" key="1">
    <citation type="journal article" date="2015" name="Genome Announc.">
        <title>Expanding the biotechnology potential of lactobacilli through comparative genomics of 213 strains and associated genera.</title>
        <authorList>
            <person name="Sun Z."/>
            <person name="Harris H.M."/>
            <person name="McCann A."/>
            <person name="Guo C."/>
            <person name="Argimon S."/>
            <person name="Zhang W."/>
            <person name="Yang X."/>
            <person name="Jeffery I.B."/>
            <person name="Cooney J.C."/>
            <person name="Kagawa T.F."/>
            <person name="Liu W."/>
            <person name="Song Y."/>
            <person name="Salvetti E."/>
            <person name="Wrobel A."/>
            <person name="Rasinkangas P."/>
            <person name="Parkhill J."/>
            <person name="Rea M.C."/>
            <person name="O'Sullivan O."/>
            <person name="Ritari J."/>
            <person name="Douillard F.P."/>
            <person name="Paul Ross R."/>
            <person name="Yang R."/>
            <person name="Briner A.E."/>
            <person name="Felis G.E."/>
            <person name="de Vos W.M."/>
            <person name="Barrangou R."/>
            <person name="Klaenhammer T.R."/>
            <person name="Caufield P.W."/>
            <person name="Cui Y."/>
            <person name="Zhang H."/>
            <person name="O'Toole P.W."/>
        </authorList>
    </citation>
    <scope>NUCLEOTIDE SEQUENCE [LARGE SCALE GENOMIC DNA]</scope>
    <source>
        <strain evidence="3 4">DSM 22467</strain>
    </source>
</reference>
<evidence type="ECO:0000259" key="2">
    <source>
        <dbReference type="PROSITE" id="PS51084"/>
    </source>
</evidence>
<dbReference type="PROSITE" id="PS51084">
    <property type="entry name" value="HIT_2"/>
    <property type="match status" value="1"/>
</dbReference>
<dbReference type="OrthoDB" id="9784774at2"/>
<feature type="short sequence motif" description="Histidine triad motif" evidence="1">
    <location>
        <begin position="96"/>
        <end position="100"/>
    </location>
</feature>
<dbReference type="InterPro" id="IPR011146">
    <property type="entry name" value="HIT-like"/>
</dbReference>
<dbReference type="Pfam" id="PF01230">
    <property type="entry name" value="HIT"/>
    <property type="match status" value="1"/>
</dbReference>
<proteinExistence type="predicted"/>
<comment type="caution">
    <text evidence="3">The sequence shown here is derived from an EMBL/GenBank/DDBJ whole genome shotgun (WGS) entry which is preliminary data.</text>
</comment>
<dbReference type="InterPro" id="IPR036265">
    <property type="entry name" value="HIT-like_sf"/>
</dbReference>
<evidence type="ECO:0000313" key="4">
    <source>
        <dbReference type="Proteomes" id="UP000051906"/>
    </source>
</evidence>
<dbReference type="PATRIC" id="fig|616990.3.peg.1350"/>
<protein>
    <recommendedName>
        <fullName evidence="2">HIT domain-containing protein</fullName>
    </recommendedName>
</protein>
<keyword evidence="4" id="KW-1185">Reference proteome</keyword>
<name>A0A0R2L7N1_9LACO</name>
<dbReference type="Proteomes" id="UP000051906">
    <property type="component" value="Unassembled WGS sequence"/>
</dbReference>
<dbReference type="RefSeq" id="WP_057879386.1">
    <property type="nucleotide sequence ID" value="NZ_JQCA01000165.1"/>
</dbReference>
<feature type="domain" description="HIT" evidence="2">
    <location>
        <begin position="9"/>
        <end position="111"/>
    </location>
</feature>